<dbReference type="GO" id="GO:0005813">
    <property type="term" value="C:centrosome"/>
    <property type="evidence" value="ECO:0007669"/>
    <property type="project" value="TreeGrafter"/>
</dbReference>
<feature type="coiled-coil region" evidence="1">
    <location>
        <begin position="20"/>
        <end position="57"/>
    </location>
</feature>
<dbReference type="PANTHER" id="PTHR18957">
    <property type="entry name" value="CENTLEIN"/>
    <property type="match status" value="1"/>
</dbReference>
<dbReference type="GO" id="GO:0010457">
    <property type="term" value="P:centriole-centriole cohesion"/>
    <property type="evidence" value="ECO:0007669"/>
    <property type="project" value="TreeGrafter"/>
</dbReference>
<dbReference type="GeneTree" id="ENSGT00440000034932"/>
<feature type="coiled-coil region" evidence="1">
    <location>
        <begin position="86"/>
        <end position="130"/>
    </location>
</feature>
<reference evidence="2" key="1">
    <citation type="submission" date="2025-08" db="UniProtKB">
        <authorList>
            <consortium name="Ensembl"/>
        </authorList>
    </citation>
    <scope>IDENTIFICATION</scope>
</reference>
<organism evidence="2">
    <name type="scientific">Petromyzon marinus</name>
    <name type="common">Sea lamprey</name>
    <dbReference type="NCBI Taxonomy" id="7757"/>
    <lineage>
        <taxon>Eukaryota</taxon>
        <taxon>Metazoa</taxon>
        <taxon>Chordata</taxon>
        <taxon>Craniata</taxon>
        <taxon>Vertebrata</taxon>
        <taxon>Cyclostomata</taxon>
        <taxon>Hyperoartia</taxon>
        <taxon>Petromyzontiformes</taxon>
        <taxon>Petromyzontidae</taxon>
        <taxon>Petromyzon</taxon>
    </lineage>
</organism>
<dbReference type="PANTHER" id="PTHR18957:SF0">
    <property type="entry name" value="CENTLEIN"/>
    <property type="match status" value="1"/>
</dbReference>
<name>S4RLX3_PETMA</name>
<dbReference type="InterPro" id="IPR038810">
    <property type="entry name" value="CNTLN"/>
</dbReference>
<dbReference type="GO" id="GO:0005814">
    <property type="term" value="C:centriole"/>
    <property type="evidence" value="ECO:0007669"/>
    <property type="project" value="TreeGrafter"/>
</dbReference>
<sequence length="266" mass="29891">PTPNQDAEIKQLQLKLRGSAGEMSRQLATIKELRMELQEKDKRISELQDKVTRGERDVAMKRQLLDEQRERVKSAQLSEAAQRGALAELEGKTQKLREHNERLRAAEGAAEELEAAASQQLHELASHSQQALRDLHQQLSASQSRTAQFADFVKALAGEFVRHTRETHALLRRAHPSDTVARTDSASRAQSLAASILNITEAELSDILEVDEAQANATLQRDKQWCSEVEALLDTQGPFADRLLQLVLEKMEEQLQLTHTILQQKA</sequence>
<proteinExistence type="predicted"/>
<accession>S4RLX3</accession>
<evidence type="ECO:0000313" key="2">
    <source>
        <dbReference type="Ensembl" id="ENSPMAP00000006209.1"/>
    </source>
</evidence>
<dbReference type="AlphaFoldDB" id="S4RLX3"/>
<reference evidence="2" key="2">
    <citation type="submission" date="2025-09" db="UniProtKB">
        <authorList>
            <consortium name="Ensembl"/>
        </authorList>
    </citation>
    <scope>IDENTIFICATION</scope>
</reference>
<protein>
    <submittedName>
        <fullName evidence="2">Uncharacterized protein</fullName>
    </submittedName>
</protein>
<dbReference type="HOGENOM" id="CLU_1047847_0_0_1"/>
<dbReference type="Ensembl" id="ENSPMAT00000006238.1">
    <property type="protein sequence ID" value="ENSPMAP00000006209.1"/>
    <property type="gene ID" value="ENSPMAG00000005644.1"/>
</dbReference>
<keyword evidence="1" id="KW-0175">Coiled coil</keyword>
<evidence type="ECO:0000256" key="1">
    <source>
        <dbReference type="SAM" id="Coils"/>
    </source>
</evidence>
<dbReference type="OMA" id="QDSEWHQ"/>